<evidence type="ECO:0000313" key="3">
    <source>
        <dbReference type="Proteomes" id="UP000558488"/>
    </source>
</evidence>
<gene>
    <name evidence="2" type="ORF">mPipKuh1_010385</name>
</gene>
<organism evidence="2 3">
    <name type="scientific">Pipistrellus kuhlii</name>
    <name type="common">Kuhl's pipistrelle</name>
    <dbReference type="NCBI Taxonomy" id="59472"/>
    <lineage>
        <taxon>Eukaryota</taxon>
        <taxon>Metazoa</taxon>
        <taxon>Chordata</taxon>
        <taxon>Craniata</taxon>
        <taxon>Vertebrata</taxon>
        <taxon>Euteleostomi</taxon>
        <taxon>Mammalia</taxon>
        <taxon>Eutheria</taxon>
        <taxon>Laurasiatheria</taxon>
        <taxon>Chiroptera</taxon>
        <taxon>Yangochiroptera</taxon>
        <taxon>Vespertilionidae</taxon>
        <taxon>Pipistrellus</taxon>
    </lineage>
</organism>
<evidence type="ECO:0000313" key="2">
    <source>
        <dbReference type="EMBL" id="KAF6277522.1"/>
    </source>
</evidence>
<feature type="region of interest" description="Disordered" evidence="1">
    <location>
        <begin position="1"/>
        <end position="36"/>
    </location>
</feature>
<reference evidence="2 3" key="1">
    <citation type="journal article" date="2020" name="Nature">
        <title>Six reference-quality genomes reveal evolution of bat adaptations.</title>
        <authorList>
            <person name="Jebb D."/>
            <person name="Huang Z."/>
            <person name="Pippel M."/>
            <person name="Hughes G.M."/>
            <person name="Lavrichenko K."/>
            <person name="Devanna P."/>
            <person name="Winkler S."/>
            <person name="Jermiin L.S."/>
            <person name="Skirmuntt E.C."/>
            <person name="Katzourakis A."/>
            <person name="Burkitt-Gray L."/>
            <person name="Ray D.A."/>
            <person name="Sullivan K.A.M."/>
            <person name="Roscito J.G."/>
            <person name="Kirilenko B.M."/>
            <person name="Davalos L.M."/>
            <person name="Corthals A.P."/>
            <person name="Power M.L."/>
            <person name="Jones G."/>
            <person name="Ransome R.D."/>
            <person name="Dechmann D.K.N."/>
            <person name="Locatelli A.G."/>
            <person name="Puechmaille S.J."/>
            <person name="Fedrigo O."/>
            <person name="Jarvis E.D."/>
            <person name="Hiller M."/>
            <person name="Vernes S.C."/>
            <person name="Myers E.W."/>
            <person name="Teeling E.C."/>
        </authorList>
    </citation>
    <scope>NUCLEOTIDE SEQUENCE [LARGE SCALE GENOMIC DNA]</scope>
    <source>
        <strain evidence="2">MPipKuh1</strain>
        <tissue evidence="2">Flight muscle</tissue>
    </source>
</reference>
<dbReference type="AlphaFoldDB" id="A0A7J7RN00"/>
<protein>
    <submittedName>
        <fullName evidence="2">Uncharacterized protein</fullName>
    </submittedName>
</protein>
<accession>A0A7J7RN00</accession>
<dbReference type="EMBL" id="JACAGB010000064">
    <property type="protein sequence ID" value="KAF6277522.1"/>
    <property type="molecule type" value="Genomic_DNA"/>
</dbReference>
<comment type="caution">
    <text evidence="2">The sequence shown here is derived from an EMBL/GenBank/DDBJ whole genome shotgun (WGS) entry which is preliminary data.</text>
</comment>
<proteinExistence type="predicted"/>
<evidence type="ECO:0000256" key="1">
    <source>
        <dbReference type="SAM" id="MobiDB-lite"/>
    </source>
</evidence>
<sequence length="145" mass="16230">MYRPEIYDGDTQARGNTAASVRRGGTRRSQKARPWAECPVSPHIRKHDGCGLRGACFPHKLTTRARRSVAEDQRWSNTNCAERSGWEKAESVGRGRSDLSACVCFALCQPHWLVQGKGSNQGRTERVCTTGRRPFVPTVGRLTRF</sequence>
<name>A0A7J7RN00_PIPKU</name>
<dbReference type="Proteomes" id="UP000558488">
    <property type="component" value="Unassembled WGS sequence"/>
</dbReference>
<keyword evidence="3" id="KW-1185">Reference proteome</keyword>